<dbReference type="Proteomes" id="UP000023555">
    <property type="component" value="Unassembled WGS sequence"/>
</dbReference>
<gene>
    <name evidence="1" type="ORF">P799_07065</name>
</gene>
<proteinExistence type="predicted"/>
<name>W7S3G8_LYSSH</name>
<accession>W7S3G8</accession>
<comment type="caution">
    <text evidence="1">The sequence shown here is derived from an EMBL/GenBank/DDBJ whole genome shotgun (WGS) entry which is preliminary data.</text>
</comment>
<sequence>MELRGNGGTLKADVNYTVTPLNNWAIATNVVLQGK</sequence>
<protein>
    <submittedName>
        <fullName evidence="1">Uncharacterized protein</fullName>
    </submittedName>
</protein>
<evidence type="ECO:0000313" key="1">
    <source>
        <dbReference type="EMBL" id="EWH34200.1"/>
    </source>
</evidence>
<evidence type="ECO:0000313" key="2">
    <source>
        <dbReference type="Proteomes" id="UP000023555"/>
    </source>
</evidence>
<organism evidence="1 2">
    <name type="scientific">Lysinibacillus sphaericus CBAM5</name>
    <dbReference type="NCBI Taxonomy" id="1400869"/>
    <lineage>
        <taxon>Bacteria</taxon>
        <taxon>Bacillati</taxon>
        <taxon>Bacillota</taxon>
        <taxon>Bacilli</taxon>
        <taxon>Bacillales</taxon>
        <taxon>Bacillaceae</taxon>
        <taxon>Lysinibacillus</taxon>
    </lineage>
</organism>
<dbReference type="HOGENOM" id="CLU_3365718_0_0_9"/>
<reference evidence="1 2" key="1">
    <citation type="journal article" date="2015" name="Stand. Genomic Sci.">
        <title>Genome sequence and description of the mosquitocidal and heavy metal tolerant strain Lysinibacillus sphaericus CBAM5.</title>
        <authorList>
            <person name="Pena-Montenegro T.D."/>
            <person name="Lozano L."/>
            <person name="Dussan J."/>
        </authorList>
    </citation>
    <scope>NUCLEOTIDE SEQUENCE [LARGE SCALE GENOMIC DNA]</scope>
    <source>
        <strain evidence="1">CBAM5</strain>
    </source>
</reference>
<dbReference type="EMBL" id="AYKQ01000008">
    <property type="protein sequence ID" value="EWH34200.1"/>
    <property type="molecule type" value="Genomic_DNA"/>
</dbReference>
<dbReference type="AlphaFoldDB" id="W7S3G8"/>